<name>A0A815DAI2_9BILA</name>
<evidence type="ECO:0000313" key="1">
    <source>
        <dbReference type="EMBL" id="CAF1294429.1"/>
    </source>
</evidence>
<dbReference type="Proteomes" id="UP000663844">
    <property type="component" value="Unassembled WGS sequence"/>
</dbReference>
<dbReference type="EMBL" id="CAJOAZ010001799">
    <property type="protein sequence ID" value="CAF3858591.1"/>
    <property type="molecule type" value="Genomic_DNA"/>
</dbReference>
<evidence type="ECO:0000313" key="2">
    <source>
        <dbReference type="EMBL" id="CAF3858591.1"/>
    </source>
</evidence>
<comment type="caution">
    <text evidence="1">The sequence shown here is derived from an EMBL/GenBank/DDBJ whole genome shotgun (WGS) entry which is preliminary data.</text>
</comment>
<organism evidence="1 3">
    <name type="scientific">Adineta steineri</name>
    <dbReference type="NCBI Taxonomy" id="433720"/>
    <lineage>
        <taxon>Eukaryota</taxon>
        <taxon>Metazoa</taxon>
        <taxon>Spiralia</taxon>
        <taxon>Gnathifera</taxon>
        <taxon>Rotifera</taxon>
        <taxon>Eurotatoria</taxon>
        <taxon>Bdelloidea</taxon>
        <taxon>Adinetida</taxon>
        <taxon>Adinetidae</taxon>
        <taxon>Adineta</taxon>
    </lineage>
</organism>
<sequence length="117" mass="13301">MTCTNGCQLNDKRRSFKNVIELVKNNVKDEIYSTVMRYLNFINEYTNCSSDLLPCDILLNDSIYQRLQIKKITILLHTDGAPVTKTGGKSLWPVQATIAERLPPVRDHVNATMIFAV</sequence>
<reference evidence="1" key="1">
    <citation type="submission" date="2021-02" db="EMBL/GenBank/DDBJ databases">
        <authorList>
            <person name="Nowell W R."/>
        </authorList>
    </citation>
    <scope>NUCLEOTIDE SEQUENCE</scope>
</reference>
<dbReference type="AlphaFoldDB" id="A0A815DAI2"/>
<proteinExistence type="predicted"/>
<accession>A0A815DAI2</accession>
<dbReference type="EMBL" id="CAJNOG010000555">
    <property type="protein sequence ID" value="CAF1294429.1"/>
    <property type="molecule type" value="Genomic_DNA"/>
</dbReference>
<gene>
    <name evidence="1" type="ORF">JYZ213_LOCUS31957</name>
    <name evidence="2" type="ORF">OXD698_LOCUS21680</name>
</gene>
<protein>
    <submittedName>
        <fullName evidence="1">Uncharacterized protein</fullName>
    </submittedName>
</protein>
<dbReference type="Proteomes" id="UP000663845">
    <property type="component" value="Unassembled WGS sequence"/>
</dbReference>
<evidence type="ECO:0000313" key="3">
    <source>
        <dbReference type="Proteomes" id="UP000663845"/>
    </source>
</evidence>